<organism evidence="2 3">
    <name type="scientific">Intestinibacter bartlettii</name>
    <dbReference type="NCBI Taxonomy" id="261299"/>
    <lineage>
        <taxon>Bacteria</taxon>
        <taxon>Bacillati</taxon>
        <taxon>Bacillota</taxon>
        <taxon>Clostridia</taxon>
        <taxon>Peptostreptococcales</taxon>
        <taxon>Peptostreptococcaceae</taxon>
        <taxon>Intestinibacter</taxon>
    </lineage>
</organism>
<sequence length="270" mass="31555">MFTEIIKDKWENKNKNDKAAIELWNSKADYFGSYELENVQNERFIQIIKENNLINKDSFILDVGCGAGKYCAALADDCFKCIGTDLSPRMIEFAKEKAKQYDKKNVEFRCNDWSKLDIEKEGLIKKFDLVMACMTPAISNYETFKKFMDCSKSAGIYCCGTRRTDSVSDEIDKLLGIKNKQSNSEDTVKYVFNILWENGYYPKIEYIEQSWDSEMSIEKSCEVYINRCKAKYDIDEKQEHIIKKYIEEISINGLIYEKINTIKAVVYWKS</sequence>
<dbReference type="CDD" id="cd02440">
    <property type="entry name" value="AdoMet_MTases"/>
    <property type="match status" value="1"/>
</dbReference>
<keyword evidence="3" id="KW-1185">Reference proteome</keyword>
<evidence type="ECO:0000313" key="2">
    <source>
        <dbReference type="EMBL" id="MCB5445422.1"/>
    </source>
</evidence>
<reference evidence="2 3" key="1">
    <citation type="submission" date="2021-10" db="EMBL/GenBank/DDBJ databases">
        <title>Collection of gut derived symbiotic bacterial strains cultured from healthy donors.</title>
        <authorList>
            <person name="Lin H."/>
            <person name="Littmann E."/>
            <person name="Claire K."/>
            <person name="Pamer E."/>
        </authorList>
    </citation>
    <scope>NUCLEOTIDE SEQUENCE [LARGE SCALE GENOMIC DNA]</scope>
    <source>
        <strain evidence="2 3">MSK.17.68</strain>
    </source>
</reference>
<gene>
    <name evidence="2" type="ORF">LIP50_04305</name>
</gene>
<comment type="caution">
    <text evidence="2">The sequence shown here is derived from an EMBL/GenBank/DDBJ whole genome shotgun (WGS) entry which is preliminary data.</text>
</comment>
<dbReference type="SUPFAM" id="SSF53335">
    <property type="entry name" value="S-adenosyl-L-methionine-dependent methyltransferases"/>
    <property type="match status" value="1"/>
</dbReference>
<dbReference type="InterPro" id="IPR025714">
    <property type="entry name" value="Methyltranfer_dom"/>
</dbReference>
<dbReference type="Proteomes" id="UP001299409">
    <property type="component" value="Unassembled WGS sequence"/>
</dbReference>
<evidence type="ECO:0000313" key="3">
    <source>
        <dbReference type="Proteomes" id="UP001299409"/>
    </source>
</evidence>
<name>A0ABS8CVE9_9FIRM</name>
<dbReference type="InterPro" id="IPR029063">
    <property type="entry name" value="SAM-dependent_MTases_sf"/>
</dbReference>
<keyword evidence="2" id="KW-0489">Methyltransferase</keyword>
<feature type="domain" description="Methyltransferase" evidence="1">
    <location>
        <begin position="55"/>
        <end position="158"/>
    </location>
</feature>
<protein>
    <submittedName>
        <fullName evidence="2">Methyltransferase domain-containing protein</fullName>
    </submittedName>
</protein>
<dbReference type="PANTHER" id="PTHR43667">
    <property type="entry name" value="CYCLOPROPANE-FATTY-ACYL-PHOSPHOLIPID SYNTHASE"/>
    <property type="match status" value="1"/>
</dbReference>
<dbReference type="GO" id="GO:0032259">
    <property type="term" value="P:methylation"/>
    <property type="evidence" value="ECO:0007669"/>
    <property type="project" value="UniProtKB-KW"/>
</dbReference>
<keyword evidence="2" id="KW-0808">Transferase</keyword>
<dbReference type="EMBL" id="JAJBMB010000003">
    <property type="protein sequence ID" value="MCB5445422.1"/>
    <property type="molecule type" value="Genomic_DNA"/>
</dbReference>
<dbReference type="GO" id="GO:0008168">
    <property type="term" value="F:methyltransferase activity"/>
    <property type="evidence" value="ECO:0007669"/>
    <property type="project" value="UniProtKB-KW"/>
</dbReference>
<dbReference type="RefSeq" id="WP_226914835.1">
    <property type="nucleotide sequence ID" value="NZ_BAABXU010000001.1"/>
</dbReference>
<accession>A0ABS8CVE9</accession>
<dbReference type="Pfam" id="PF13847">
    <property type="entry name" value="Methyltransf_31"/>
    <property type="match status" value="1"/>
</dbReference>
<dbReference type="Gene3D" id="3.40.50.150">
    <property type="entry name" value="Vaccinia Virus protein VP39"/>
    <property type="match status" value="1"/>
</dbReference>
<dbReference type="PANTHER" id="PTHR43667:SF2">
    <property type="entry name" value="FATTY ACID C-METHYL TRANSFERASE"/>
    <property type="match status" value="1"/>
</dbReference>
<proteinExistence type="predicted"/>
<dbReference type="InterPro" id="IPR050723">
    <property type="entry name" value="CFA/CMAS"/>
</dbReference>
<evidence type="ECO:0000259" key="1">
    <source>
        <dbReference type="Pfam" id="PF13847"/>
    </source>
</evidence>